<accession>A0A1A2RMC9</accession>
<dbReference type="Proteomes" id="UP000093861">
    <property type="component" value="Unassembled WGS sequence"/>
</dbReference>
<evidence type="ECO:0000313" key="4">
    <source>
        <dbReference type="Proteomes" id="UP000093861"/>
    </source>
</evidence>
<feature type="compositionally biased region" description="Basic residues" evidence="1">
    <location>
        <begin position="85"/>
        <end position="97"/>
    </location>
</feature>
<dbReference type="RefSeq" id="WP_064954339.1">
    <property type="nucleotide sequence ID" value="NZ_LZJS01000162.1"/>
</dbReference>
<feature type="transmembrane region" description="Helical" evidence="2">
    <location>
        <begin position="12"/>
        <end position="30"/>
    </location>
</feature>
<dbReference type="EMBL" id="LZJS01000162">
    <property type="protein sequence ID" value="OBH53131.1"/>
    <property type="molecule type" value="Genomic_DNA"/>
</dbReference>
<evidence type="ECO:0000256" key="1">
    <source>
        <dbReference type="SAM" id="MobiDB-lite"/>
    </source>
</evidence>
<feature type="region of interest" description="Disordered" evidence="1">
    <location>
        <begin position="74"/>
        <end position="97"/>
    </location>
</feature>
<sequence length="97" mass="10275">MRQTIIRQRSAAPFPIAETLWVIAGTILLLALGDVVIVSALVLGAAAIAAAWWIRRTAGGRTLGSEVTLASVSHLPTGHREPKKASAHAPWHRHSAA</sequence>
<keyword evidence="2" id="KW-0812">Transmembrane</keyword>
<evidence type="ECO:0000313" key="3">
    <source>
        <dbReference type="EMBL" id="OBH53131.1"/>
    </source>
</evidence>
<keyword evidence="2" id="KW-0472">Membrane</keyword>
<dbReference type="AlphaFoldDB" id="A0A1A2RMC9"/>
<feature type="transmembrane region" description="Helical" evidence="2">
    <location>
        <begin position="36"/>
        <end position="54"/>
    </location>
</feature>
<name>A0A1A2RMC9_9MYCO</name>
<organism evidence="3 4">
    <name type="scientific">Mycobacterium colombiense</name>
    <dbReference type="NCBI Taxonomy" id="339268"/>
    <lineage>
        <taxon>Bacteria</taxon>
        <taxon>Bacillati</taxon>
        <taxon>Actinomycetota</taxon>
        <taxon>Actinomycetes</taxon>
        <taxon>Mycobacteriales</taxon>
        <taxon>Mycobacteriaceae</taxon>
        <taxon>Mycobacterium</taxon>
        <taxon>Mycobacterium avium complex (MAC)</taxon>
    </lineage>
</organism>
<evidence type="ECO:0000256" key="2">
    <source>
        <dbReference type="SAM" id="Phobius"/>
    </source>
</evidence>
<protein>
    <submittedName>
        <fullName evidence="3">Uncharacterized protein</fullName>
    </submittedName>
</protein>
<comment type="caution">
    <text evidence="3">The sequence shown here is derived from an EMBL/GenBank/DDBJ whole genome shotgun (WGS) entry which is preliminary data.</text>
</comment>
<reference evidence="3 4" key="1">
    <citation type="submission" date="2016-06" db="EMBL/GenBank/DDBJ databases">
        <authorList>
            <person name="Kjaerup R.B."/>
            <person name="Dalgaard T.S."/>
            <person name="Juul-Madsen H.R."/>
        </authorList>
    </citation>
    <scope>NUCLEOTIDE SEQUENCE [LARGE SCALE GENOMIC DNA]</scope>
    <source>
        <strain evidence="3 4">E2464</strain>
    </source>
</reference>
<keyword evidence="2" id="KW-1133">Transmembrane helix</keyword>
<gene>
    <name evidence="3" type="ORF">A5685_14355</name>
</gene>
<proteinExistence type="predicted"/>